<sequence length="222" mass="22550">MTDFYTSSYETFDRVGDNYYCQYCGCQHDASFAFDRAPSHGSHPGGGGHGGGGQHGGGHGGHGGGGHGGGGQHGGGHGGHGGGGQHGGGHGGHGGGGQHGGGHGGHGGGGIFGPWGFPLPLPIPIPIPVPQPYPQQQPYVTVIINGNRYTVPYRQGMSIYDALASTGIVAFTNNYQIAAIAGIPIGGTITYQLSLNGRVIPTTMLNYPVNAYDTIELRLVNL</sequence>
<evidence type="ECO:0008006" key="4">
    <source>
        <dbReference type="Google" id="ProtNLM"/>
    </source>
</evidence>
<protein>
    <recommendedName>
        <fullName evidence="4">DUF4183 domain-containing protein</fullName>
    </recommendedName>
</protein>
<organism evidence="2 3">
    <name type="scientific">Paenibacillus yanchengensis</name>
    <dbReference type="NCBI Taxonomy" id="2035833"/>
    <lineage>
        <taxon>Bacteria</taxon>
        <taxon>Bacillati</taxon>
        <taxon>Bacillota</taxon>
        <taxon>Bacilli</taxon>
        <taxon>Bacillales</taxon>
        <taxon>Paenibacillaceae</taxon>
        <taxon>Paenibacillus</taxon>
    </lineage>
</organism>
<dbReference type="EMBL" id="JBHUHO010000016">
    <property type="protein sequence ID" value="MFD2115368.1"/>
    <property type="molecule type" value="Genomic_DNA"/>
</dbReference>
<keyword evidence="3" id="KW-1185">Reference proteome</keyword>
<reference evidence="3" key="1">
    <citation type="journal article" date="2019" name="Int. J. Syst. Evol. Microbiol.">
        <title>The Global Catalogue of Microorganisms (GCM) 10K type strain sequencing project: providing services to taxonomists for standard genome sequencing and annotation.</title>
        <authorList>
            <consortium name="The Broad Institute Genomics Platform"/>
            <consortium name="The Broad Institute Genome Sequencing Center for Infectious Disease"/>
            <person name="Wu L."/>
            <person name="Ma J."/>
        </authorList>
    </citation>
    <scope>NUCLEOTIDE SEQUENCE [LARGE SCALE GENOMIC DNA]</scope>
    <source>
        <strain evidence="3">GH52</strain>
    </source>
</reference>
<comment type="caution">
    <text evidence="2">The sequence shown here is derived from an EMBL/GenBank/DDBJ whole genome shotgun (WGS) entry which is preliminary data.</text>
</comment>
<gene>
    <name evidence="2" type="ORF">ACFSJH_06425</name>
</gene>
<feature type="compositionally biased region" description="Gly residues" evidence="1">
    <location>
        <begin position="43"/>
        <end position="109"/>
    </location>
</feature>
<dbReference type="Proteomes" id="UP001597362">
    <property type="component" value="Unassembled WGS sequence"/>
</dbReference>
<proteinExistence type="predicted"/>
<evidence type="ECO:0000313" key="2">
    <source>
        <dbReference type="EMBL" id="MFD2115368.1"/>
    </source>
</evidence>
<feature type="region of interest" description="Disordered" evidence="1">
    <location>
        <begin position="37"/>
        <end position="109"/>
    </location>
</feature>
<dbReference type="RefSeq" id="WP_377770457.1">
    <property type="nucleotide sequence ID" value="NZ_JBHUHO010000016.1"/>
</dbReference>
<evidence type="ECO:0000256" key="1">
    <source>
        <dbReference type="SAM" id="MobiDB-lite"/>
    </source>
</evidence>
<evidence type="ECO:0000313" key="3">
    <source>
        <dbReference type="Proteomes" id="UP001597362"/>
    </source>
</evidence>
<name>A0ABW4YI71_9BACL</name>
<accession>A0ABW4YI71</accession>